<keyword evidence="5" id="KW-1185">Reference proteome</keyword>
<keyword evidence="3" id="KW-0862">Zinc</keyword>
<evidence type="ECO:0000256" key="1">
    <source>
        <dbReference type="ARBA" id="ARBA00008853"/>
    </source>
</evidence>
<comment type="similarity">
    <text evidence="1">Belongs to the SMP-30/CGR1 family.</text>
</comment>
<evidence type="ECO:0000256" key="3">
    <source>
        <dbReference type="PIRSR" id="PIRSR605511-2"/>
    </source>
</evidence>
<feature type="binding site" evidence="3">
    <location>
        <position position="145"/>
    </location>
    <ligand>
        <name>a divalent metal cation</name>
        <dbReference type="ChEBI" id="CHEBI:60240"/>
    </ligand>
</feature>
<dbReference type="PANTHER" id="PTHR10907:SF47">
    <property type="entry name" value="REGUCALCIN"/>
    <property type="match status" value="1"/>
</dbReference>
<dbReference type="GO" id="GO:0050021">
    <property type="term" value="F:L-arabinonolactonase activity"/>
    <property type="evidence" value="ECO:0007669"/>
    <property type="project" value="UniProtKB-EC"/>
</dbReference>
<keyword evidence="3" id="KW-0479">Metal-binding</keyword>
<keyword evidence="4" id="KW-0378">Hydrolase</keyword>
<evidence type="ECO:0000256" key="2">
    <source>
        <dbReference type="PIRSR" id="PIRSR605511-1"/>
    </source>
</evidence>
<dbReference type="InterPro" id="IPR005511">
    <property type="entry name" value="SMP-30"/>
</dbReference>
<dbReference type="PANTHER" id="PTHR10907">
    <property type="entry name" value="REGUCALCIN"/>
    <property type="match status" value="1"/>
</dbReference>
<proteinExistence type="inferred from homology"/>
<dbReference type="EMBL" id="CP022521">
    <property type="protein sequence ID" value="ASO18412.1"/>
    <property type="molecule type" value="Genomic_DNA"/>
</dbReference>
<dbReference type="RefSeq" id="WP_093940116.1">
    <property type="nucleotide sequence ID" value="NZ_CP022521.1"/>
</dbReference>
<dbReference type="Proteomes" id="UP000204221">
    <property type="component" value="Chromosome"/>
</dbReference>
<evidence type="ECO:0000313" key="4">
    <source>
        <dbReference type="EMBL" id="ASO18412.1"/>
    </source>
</evidence>
<name>A0A221VXZ4_9PSEU</name>
<sequence length="289" mass="30753">MKATTVTGPLAHHGEGPVWNPQRGVLHWVDMLAGGVLTSDPSFEKVDRTEVGEVAAVVRPVRDGGLVVAVERGFALIPPDSDRPERLPEVWSDPSVRMNEGGCDPQGRFYVGSMAYGATPDRGRLFRLDPDGSVSVVLEPVTISNGLNWSLDGETVYYIDTPTGRVDAFDFDSGAGEFLNRRPLIEIDSEHGSPDGMAIDADGRLWVALWGGSAVHCYSTNGTLEEVVELPVRQVTACAFGGDALDTLYITTSRDGLSDPEADAGALYAVTPGVTGVPVLPFAGLTGRE</sequence>
<feature type="binding site" evidence="3">
    <location>
        <position position="99"/>
    </location>
    <ligand>
        <name>substrate</name>
    </ligand>
</feature>
<gene>
    <name evidence="4" type="primary">araB1</name>
    <name evidence="4" type="ORF">AHOG_03780</name>
</gene>
<feature type="binding site" evidence="3">
    <location>
        <position position="97"/>
    </location>
    <ligand>
        <name>substrate</name>
    </ligand>
</feature>
<dbReference type="KEGG" id="ahg:AHOG_03780"/>
<dbReference type="AlphaFoldDB" id="A0A221VXZ4"/>
<feature type="binding site" evidence="3">
    <location>
        <position position="15"/>
    </location>
    <ligand>
        <name>a divalent metal cation</name>
        <dbReference type="ChEBI" id="CHEBI:60240"/>
    </ligand>
</feature>
<dbReference type="PRINTS" id="PR01790">
    <property type="entry name" value="SMP30FAMILY"/>
</dbReference>
<comment type="cofactor">
    <cofactor evidence="3">
        <name>Zn(2+)</name>
        <dbReference type="ChEBI" id="CHEBI:29105"/>
    </cofactor>
    <text evidence="3">Binds 1 divalent metal cation per subunit.</text>
</comment>
<evidence type="ECO:0000313" key="5">
    <source>
        <dbReference type="Proteomes" id="UP000204221"/>
    </source>
</evidence>
<organism evidence="4 5">
    <name type="scientific">Actinoalloteichus hoggarensis</name>
    <dbReference type="NCBI Taxonomy" id="1470176"/>
    <lineage>
        <taxon>Bacteria</taxon>
        <taxon>Bacillati</taxon>
        <taxon>Actinomycetota</taxon>
        <taxon>Actinomycetes</taxon>
        <taxon>Pseudonocardiales</taxon>
        <taxon>Pseudonocardiaceae</taxon>
        <taxon>Actinoalloteichus</taxon>
    </lineage>
</organism>
<dbReference type="InterPro" id="IPR013658">
    <property type="entry name" value="SGL"/>
</dbReference>
<dbReference type="GO" id="GO:0019853">
    <property type="term" value="P:L-ascorbic acid biosynthetic process"/>
    <property type="evidence" value="ECO:0007669"/>
    <property type="project" value="TreeGrafter"/>
</dbReference>
<dbReference type="GO" id="GO:0004341">
    <property type="term" value="F:gluconolactonase activity"/>
    <property type="evidence" value="ECO:0007669"/>
    <property type="project" value="TreeGrafter"/>
</dbReference>
<dbReference type="Pfam" id="PF08450">
    <property type="entry name" value="SGL"/>
    <property type="match status" value="1"/>
</dbReference>
<dbReference type="Gene3D" id="2.120.10.30">
    <property type="entry name" value="TolB, C-terminal domain"/>
    <property type="match status" value="1"/>
</dbReference>
<dbReference type="GO" id="GO:0005509">
    <property type="term" value="F:calcium ion binding"/>
    <property type="evidence" value="ECO:0007669"/>
    <property type="project" value="TreeGrafter"/>
</dbReference>
<reference evidence="4 5" key="1">
    <citation type="submission" date="2017-07" db="EMBL/GenBank/DDBJ databases">
        <title>Complete genome sequence of Actinoalloteichus hoggarensis DSM 45943, type strain of Actinoalloteichus hoggarensis.</title>
        <authorList>
            <person name="Ruckert C."/>
            <person name="Nouioui I."/>
            <person name="Willmese J."/>
            <person name="van Wezel G."/>
            <person name="Klenk H.-P."/>
            <person name="Kalinowski J."/>
            <person name="Zotchev S.B."/>
        </authorList>
    </citation>
    <scope>NUCLEOTIDE SEQUENCE [LARGE SCALE GENOMIC DNA]</scope>
    <source>
        <strain evidence="4 5">DSM 45943</strain>
    </source>
</reference>
<feature type="active site" description="Proton donor/acceptor" evidence="2">
    <location>
        <position position="195"/>
    </location>
</feature>
<dbReference type="EC" id="3.1.1.15" evidence="4"/>
<accession>A0A221VXZ4</accession>
<feature type="binding site" evidence="3">
    <location>
        <position position="195"/>
    </location>
    <ligand>
        <name>a divalent metal cation</name>
        <dbReference type="ChEBI" id="CHEBI:60240"/>
    </ligand>
</feature>
<dbReference type="InterPro" id="IPR011042">
    <property type="entry name" value="6-blade_b-propeller_TolB-like"/>
</dbReference>
<dbReference type="OrthoDB" id="2633250at2"/>
<protein>
    <submittedName>
        <fullName evidence="4">L-arabinolactonase</fullName>
        <ecNumber evidence="4">3.1.1.15</ecNumber>
    </submittedName>
</protein>
<dbReference type="SUPFAM" id="SSF63829">
    <property type="entry name" value="Calcium-dependent phosphotriesterase"/>
    <property type="match status" value="1"/>
</dbReference>